<organism evidence="1">
    <name type="scientific">Drosophila melanogaster</name>
    <name type="common">Fruit fly</name>
    <dbReference type="NCBI Taxonomy" id="7227"/>
    <lineage>
        <taxon>Eukaryota</taxon>
        <taxon>Metazoa</taxon>
        <taxon>Ecdysozoa</taxon>
        <taxon>Arthropoda</taxon>
        <taxon>Hexapoda</taxon>
        <taxon>Insecta</taxon>
        <taxon>Pterygota</taxon>
        <taxon>Neoptera</taxon>
        <taxon>Endopterygota</taxon>
        <taxon>Diptera</taxon>
        <taxon>Brachycera</taxon>
        <taxon>Muscomorpha</taxon>
        <taxon>Ephydroidea</taxon>
        <taxon>Drosophilidae</taxon>
        <taxon>Drosophila</taxon>
        <taxon>Sophophora</taxon>
    </lineage>
</organism>
<dbReference type="AlphaFoldDB" id="Q6IM56"/>
<sequence>MITGSQWMGWDGIRSAWQTMVWSALVDWYADGAGDVMWIVGWLWRQLPLPCGQTRLNFCSNLRQRFDFLGKPLETAEPPDPLSLAFPSNPIHLPAGQLTIAPTSPTLRFRLAKTQIGIYMQVHGSAEARTHIIIDYNRNGIVNQIALNGSDFKMGFIIAGAPTAYSLPVPPHPGRGFGLGFGIGIGLEFVAIVGVRGG</sequence>
<accession>Q6IM56</accession>
<name>Q6IM56_DROME</name>
<dbReference type="EMBL" id="BK001810">
    <property type="protein sequence ID" value="DAA02654.1"/>
    <property type="molecule type" value="Genomic_DNA"/>
</dbReference>
<proteinExistence type="predicted"/>
<protein>
    <submittedName>
        <fullName evidence="1">HDC07444</fullName>
    </submittedName>
</protein>
<evidence type="ECO:0000313" key="1">
    <source>
        <dbReference type="EMBL" id="DAA02654.1"/>
    </source>
</evidence>
<gene>
    <name evidence="1" type="ORF">HDC07444</name>
</gene>
<reference evidence="1" key="1">
    <citation type="journal article" date="2003" name="Genome Biol.">
        <title>An integrated gene annotation and transcriptional profiling approach towards the full gene content of the Drosophila genome.</title>
        <authorList>
            <person name="Hild M."/>
            <person name="Beckmann B."/>
            <person name="Haas S.A."/>
            <person name="Koch B."/>
            <person name="Solovyev V."/>
            <person name="Busold C."/>
            <person name="Fellenberg K."/>
            <person name="Boutros M."/>
            <person name="Vingron M."/>
            <person name="Sauer F."/>
            <person name="Hoheisel J.D."/>
            <person name="Paro R."/>
        </authorList>
    </citation>
    <scope>NUCLEOTIDE SEQUENCE</scope>
</reference>